<keyword evidence="9" id="KW-0407">Ion channel</keyword>
<gene>
    <name evidence="11" type="ORF">AAGV28_12930</name>
</gene>
<evidence type="ECO:0000256" key="4">
    <source>
        <dbReference type="ARBA" id="ARBA00022989"/>
    </source>
</evidence>
<evidence type="ECO:0000256" key="9">
    <source>
        <dbReference type="ARBA" id="ARBA00023303"/>
    </source>
</evidence>
<evidence type="ECO:0000313" key="11">
    <source>
        <dbReference type="EMBL" id="MFA9192275.1"/>
    </source>
</evidence>
<name>A0ABV4TFS8_9FLAO</name>
<accession>A0ABV4TFS8</accession>
<feature type="transmembrane region" description="Helical" evidence="10">
    <location>
        <begin position="153"/>
        <end position="175"/>
    </location>
</feature>
<comment type="subcellular location">
    <subcellularLocation>
        <location evidence="1">Membrane</location>
        <topology evidence="1">Multi-pass membrane protein</topology>
    </subcellularLocation>
</comment>
<dbReference type="RefSeq" id="WP_373407168.1">
    <property type="nucleotide sequence ID" value="NZ_JBCFQL010000013.1"/>
</dbReference>
<evidence type="ECO:0000256" key="8">
    <source>
        <dbReference type="ARBA" id="ARBA00023214"/>
    </source>
</evidence>
<dbReference type="PANTHER" id="PTHR43427">
    <property type="entry name" value="CHLORIDE CHANNEL PROTEIN CLC-E"/>
    <property type="match status" value="1"/>
</dbReference>
<dbReference type="Gene3D" id="1.10.3080.10">
    <property type="entry name" value="Clc chloride channel"/>
    <property type="match status" value="1"/>
</dbReference>
<keyword evidence="4 10" id="KW-1133">Transmembrane helix</keyword>
<evidence type="ECO:0000256" key="5">
    <source>
        <dbReference type="ARBA" id="ARBA00023065"/>
    </source>
</evidence>
<evidence type="ECO:0000256" key="1">
    <source>
        <dbReference type="ARBA" id="ARBA00004141"/>
    </source>
</evidence>
<evidence type="ECO:0000256" key="2">
    <source>
        <dbReference type="ARBA" id="ARBA00022448"/>
    </source>
</evidence>
<keyword evidence="6 10" id="KW-0472">Membrane</keyword>
<comment type="caution">
    <text evidence="11">The sequence shown here is derived from an EMBL/GenBank/DDBJ whole genome shotgun (WGS) entry which is preliminary data.</text>
</comment>
<evidence type="ECO:0000256" key="10">
    <source>
        <dbReference type="SAM" id="Phobius"/>
    </source>
</evidence>
<evidence type="ECO:0000256" key="3">
    <source>
        <dbReference type="ARBA" id="ARBA00022692"/>
    </source>
</evidence>
<dbReference type="SUPFAM" id="SSF81340">
    <property type="entry name" value="Clc chloride channel"/>
    <property type="match status" value="1"/>
</dbReference>
<proteinExistence type="predicted"/>
<feature type="transmembrane region" description="Helical" evidence="10">
    <location>
        <begin position="300"/>
        <end position="318"/>
    </location>
</feature>
<keyword evidence="12" id="KW-1185">Reference proteome</keyword>
<dbReference type="Pfam" id="PF00654">
    <property type="entry name" value="Voltage_CLC"/>
    <property type="match status" value="1"/>
</dbReference>
<feature type="transmembrane region" description="Helical" evidence="10">
    <location>
        <begin position="330"/>
        <end position="351"/>
    </location>
</feature>
<dbReference type="CDD" id="cd00400">
    <property type="entry name" value="Voltage_gated_ClC"/>
    <property type="match status" value="1"/>
</dbReference>
<feature type="transmembrane region" description="Helical" evidence="10">
    <location>
        <begin position="20"/>
        <end position="37"/>
    </location>
</feature>
<feature type="transmembrane region" description="Helical" evidence="10">
    <location>
        <begin position="260"/>
        <end position="280"/>
    </location>
</feature>
<feature type="transmembrane region" description="Helical" evidence="10">
    <location>
        <begin position="187"/>
        <end position="206"/>
    </location>
</feature>
<keyword evidence="2" id="KW-0813">Transport</keyword>
<evidence type="ECO:0000313" key="12">
    <source>
        <dbReference type="Proteomes" id="UP001574169"/>
    </source>
</evidence>
<dbReference type="InterPro" id="IPR050368">
    <property type="entry name" value="ClC-type_chloride_channel"/>
</dbReference>
<feature type="transmembrane region" description="Helical" evidence="10">
    <location>
        <begin position="358"/>
        <end position="376"/>
    </location>
</feature>
<feature type="transmembrane region" description="Helical" evidence="10">
    <location>
        <begin position="226"/>
        <end position="248"/>
    </location>
</feature>
<feature type="transmembrane region" description="Helical" evidence="10">
    <location>
        <begin position="57"/>
        <end position="77"/>
    </location>
</feature>
<dbReference type="Proteomes" id="UP001574169">
    <property type="component" value="Unassembled WGS sequence"/>
</dbReference>
<keyword evidence="8" id="KW-0868">Chloride</keyword>
<dbReference type="PANTHER" id="PTHR43427:SF6">
    <property type="entry name" value="CHLORIDE CHANNEL PROTEIN CLC-E"/>
    <property type="match status" value="1"/>
</dbReference>
<dbReference type="InterPro" id="IPR014743">
    <property type="entry name" value="Cl-channel_core"/>
</dbReference>
<evidence type="ECO:0000256" key="7">
    <source>
        <dbReference type="ARBA" id="ARBA00023173"/>
    </source>
</evidence>
<dbReference type="InterPro" id="IPR001807">
    <property type="entry name" value="ClC"/>
</dbReference>
<feature type="transmembrane region" description="Helical" evidence="10">
    <location>
        <begin position="382"/>
        <end position="405"/>
    </location>
</feature>
<keyword evidence="3 10" id="KW-0812">Transmembrane</keyword>
<reference evidence="11 12" key="1">
    <citation type="submission" date="2024-04" db="EMBL/GenBank/DDBJ databases">
        <title>New Clade of Flavobacterium.</title>
        <authorList>
            <person name="Matos L."/>
            <person name="Proenca D.N."/>
            <person name="Fransisco R.M."/>
            <person name="Chung A.P."/>
            <person name="Maccario L."/>
            <person name="Sorensen S.J."/>
            <person name="Morais P.V."/>
        </authorList>
    </citation>
    <scope>NUCLEOTIDE SEQUENCE [LARGE SCALE GENOMIC DNA]</scope>
    <source>
        <strain evidence="11 12">FZUC8N2.13</strain>
    </source>
</reference>
<evidence type="ECO:0000256" key="6">
    <source>
        <dbReference type="ARBA" id="ARBA00023136"/>
    </source>
</evidence>
<protein>
    <submittedName>
        <fullName evidence="11">Chloride channel protein</fullName>
    </submittedName>
</protein>
<keyword evidence="7" id="KW-0869">Chloride channel</keyword>
<dbReference type="EMBL" id="JBCFQL010000013">
    <property type="protein sequence ID" value="MFA9192275.1"/>
    <property type="molecule type" value="Genomic_DNA"/>
</dbReference>
<sequence>MNKIALIKKNHQFIKIRKLIIVSLLIGFLSAFLGLSLKKITEYYEEIFFHQANVNPFLYILFPVFGLSVIYFLREYLFKKKENKGIKEVFESTNSKTKNLPSYKIPSHTINGLLTVIFGGSTGIEVSTVVATATIGSVAHQKENIFRQYKTELICAGVAAGITALFSSPIAGILFAHEVISRKITRAFILTNLIAVSIAFGLLTLLKEEPLFAVSITTWHLRAIPYFILLGILAGINSVYLTKCVLFFKSRFSKISTHYHKIILGSAILSISLFIFPQLYGEGYHAIKTIIISSDSKIPLTLTLAFTFIGILILKPIVTSVTLASGGDGGVFAPSLFIGAFLGLLVASVLNTFFDIQIIPINFMVIGMAAVLSASIHAPFTAIFLVCGLTNNYTLFIPILGACLISKYTAKMIYPNTVYTFVPSI</sequence>
<dbReference type="PRINTS" id="PR00762">
    <property type="entry name" value="CLCHANNEL"/>
</dbReference>
<keyword evidence="5" id="KW-0406">Ion transport</keyword>
<organism evidence="11 12">
    <name type="scientific">Flavobacterium zubiriense</name>
    <dbReference type="NCBI Taxonomy" id="3138075"/>
    <lineage>
        <taxon>Bacteria</taxon>
        <taxon>Pseudomonadati</taxon>
        <taxon>Bacteroidota</taxon>
        <taxon>Flavobacteriia</taxon>
        <taxon>Flavobacteriales</taxon>
        <taxon>Flavobacteriaceae</taxon>
        <taxon>Flavobacterium</taxon>
    </lineage>
</organism>